<keyword evidence="1" id="KW-1133">Transmembrane helix</keyword>
<evidence type="ECO:0000313" key="2">
    <source>
        <dbReference type="EMBL" id="KUK79294.1"/>
    </source>
</evidence>
<evidence type="ECO:0000256" key="1">
    <source>
        <dbReference type="SAM" id="Phobius"/>
    </source>
</evidence>
<feature type="transmembrane region" description="Helical" evidence="1">
    <location>
        <begin position="18"/>
        <end position="37"/>
    </location>
</feature>
<proteinExistence type="predicted"/>
<keyword evidence="1" id="KW-0472">Membrane</keyword>
<protein>
    <submittedName>
        <fullName evidence="2">Uncharacterized protein</fullName>
    </submittedName>
</protein>
<accession>A0A101HM19</accession>
<dbReference type="Proteomes" id="UP000054092">
    <property type="component" value="Unassembled WGS sequence"/>
</dbReference>
<keyword evidence="1" id="KW-0812">Transmembrane</keyword>
<name>A0A101HM19_9BACT</name>
<dbReference type="AlphaFoldDB" id="A0A101HM19"/>
<gene>
    <name evidence="2" type="ORF">XD94_1423</name>
</gene>
<evidence type="ECO:0000313" key="3">
    <source>
        <dbReference type="Proteomes" id="UP000054092"/>
    </source>
</evidence>
<organism evidence="2 3">
    <name type="scientific">Mesotoga prima</name>
    <dbReference type="NCBI Taxonomy" id="1184387"/>
    <lineage>
        <taxon>Bacteria</taxon>
        <taxon>Thermotogati</taxon>
        <taxon>Thermotogota</taxon>
        <taxon>Thermotogae</taxon>
        <taxon>Kosmotogales</taxon>
        <taxon>Kosmotogaceae</taxon>
        <taxon>Mesotoga</taxon>
    </lineage>
</organism>
<comment type="caution">
    <text evidence="2">The sequence shown here is derived from an EMBL/GenBank/DDBJ whole genome shotgun (WGS) entry which is preliminary data.</text>
</comment>
<reference evidence="3" key="1">
    <citation type="journal article" date="2015" name="MBio">
        <title>Genome-Resolved Metagenomic Analysis Reveals Roles for Candidate Phyla and Other Microbial Community Members in Biogeochemical Transformations in Oil Reservoirs.</title>
        <authorList>
            <person name="Hu P."/>
            <person name="Tom L."/>
            <person name="Singh A."/>
            <person name="Thomas B.C."/>
            <person name="Baker B.J."/>
            <person name="Piceno Y.M."/>
            <person name="Andersen G.L."/>
            <person name="Banfield J.F."/>
        </authorList>
    </citation>
    <scope>NUCLEOTIDE SEQUENCE [LARGE SCALE GENOMIC DNA]</scope>
</reference>
<dbReference type="EMBL" id="LGGP01000275">
    <property type="protein sequence ID" value="KUK79294.1"/>
    <property type="molecule type" value="Genomic_DNA"/>
</dbReference>
<sequence>MGAAKVKGAKVKRYRNRALFTVVFVLGLIAFASYYAFGHKKDVVVPIDEIMLDDLVFNRSIFTFLGEAPFPPDQGLANGVSVKQESGESIRVFYPPYDNSVRCLQLDLSSRVINVYVWKMESVEAAKDTWETLFLVEGSVLTRDLGRIKKSDYYYAKIVRFGGKDQSLLWQKGKWVILAKSPGFTLNEKEEMQILTELFDPSIRS</sequence>
<dbReference type="PATRIC" id="fig|1184387.3.peg.1893"/>